<comment type="caution">
    <text evidence="1">The sequence shown here is derived from an EMBL/GenBank/DDBJ whole genome shotgun (WGS) entry which is preliminary data.</text>
</comment>
<protein>
    <submittedName>
        <fullName evidence="1">Uncharacterized protein</fullName>
    </submittedName>
</protein>
<gene>
    <name evidence="1" type="ORF">OB919_15885</name>
</gene>
<dbReference type="Proteomes" id="UP001321047">
    <property type="component" value="Unassembled WGS sequence"/>
</dbReference>
<proteinExistence type="predicted"/>
<keyword evidence="2" id="KW-1185">Reference proteome</keyword>
<dbReference type="AlphaFoldDB" id="A0AAP3E805"/>
<dbReference type="RefSeq" id="WP_342809762.1">
    <property type="nucleotide sequence ID" value="NZ_JAOPJZ010000017.1"/>
</dbReference>
<sequence>MIKENETAPNVFTDAGEQWVDVMVEALRNSDFDKSKELGHHKSWKSINFKNGMVPEAHPDFGRLIKPSEEPQYLLISTHDRSQDVTKKVSPSSVLPDDHPTYAVENFGKVRIYSEAVTRNVGHLFAPITGWDGQEFSWITMPVVSNIQRSDGGTRKADPLKDELKNEDPNWVVHDEEVGEHNGEQVLLDYGMFWYEGDWKVSESQLFDP</sequence>
<evidence type="ECO:0000313" key="1">
    <source>
        <dbReference type="EMBL" id="MCU4753445.1"/>
    </source>
</evidence>
<organism evidence="1 2">
    <name type="scientific">Natronosalvus hydrolyticus</name>
    <dbReference type="NCBI Taxonomy" id="2979988"/>
    <lineage>
        <taxon>Archaea</taxon>
        <taxon>Methanobacteriati</taxon>
        <taxon>Methanobacteriota</taxon>
        <taxon>Stenosarchaea group</taxon>
        <taxon>Halobacteria</taxon>
        <taxon>Halobacteriales</taxon>
        <taxon>Natrialbaceae</taxon>
        <taxon>Natronosalvus</taxon>
    </lineage>
</organism>
<reference evidence="1 2" key="1">
    <citation type="submission" date="2022-09" db="EMBL/GenBank/DDBJ databases">
        <title>Enrichment on poylsaccharides allowed isolation of novel metabolic and taxonomic groups of Haloarchaea.</title>
        <authorList>
            <person name="Sorokin D.Y."/>
            <person name="Elcheninov A.G."/>
            <person name="Khizhniak T.V."/>
            <person name="Kolganova T.V."/>
            <person name="Kublanov I.V."/>
        </authorList>
    </citation>
    <scope>NUCLEOTIDE SEQUENCE [LARGE SCALE GENOMIC DNA]</scope>
    <source>
        <strain evidence="1 2">AArc-curdl1</strain>
    </source>
</reference>
<evidence type="ECO:0000313" key="2">
    <source>
        <dbReference type="Proteomes" id="UP001321047"/>
    </source>
</evidence>
<dbReference type="EMBL" id="JAOPJZ010000017">
    <property type="protein sequence ID" value="MCU4753445.1"/>
    <property type="molecule type" value="Genomic_DNA"/>
</dbReference>
<name>A0AAP3E805_9EURY</name>
<accession>A0AAP3E805</accession>